<dbReference type="Proteomes" id="UP000193118">
    <property type="component" value="Unassembled WGS sequence"/>
</dbReference>
<evidence type="ECO:0008006" key="4">
    <source>
        <dbReference type="Google" id="ProtNLM"/>
    </source>
</evidence>
<proteinExistence type="predicted"/>
<dbReference type="OrthoDB" id="5560405at2"/>
<dbReference type="STRING" id="194197.BWD09_10745"/>
<dbReference type="EMBL" id="MTBO01000037">
    <property type="protein sequence ID" value="OSI14364.1"/>
    <property type="molecule type" value="Genomic_DNA"/>
</dbReference>
<protein>
    <recommendedName>
        <fullName evidence="4">DUF3616 domain-containing protein</fullName>
    </recommendedName>
</protein>
<evidence type="ECO:0000256" key="1">
    <source>
        <dbReference type="SAM" id="SignalP"/>
    </source>
</evidence>
<reference evidence="3" key="1">
    <citation type="submission" date="2017-01" db="EMBL/GenBank/DDBJ databases">
        <authorList>
            <person name="Wolfgang W.J."/>
            <person name="Cole J."/>
            <person name="Wroblewski D."/>
            <person name="Mcginnis J."/>
            <person name="Musser K.A."/>
        </authorList>
    </citation>
    <scope>NUCLEOTIDE SEQUENCE [LARGE SCALE GENOMIC DNA]</scope>
    <source>
        <strain evidence="3">DSM 19151</strain>
    </source>
</reference>
<comment type="caution">
    <text evidence="2">The sequence shown here is derived from an EMBL/GenBank/DDBJ whole genome shotgun (WGS) entry which is preliminary data.</text>
</comment>
<dbReference type="GeneID" id="94581853"/>
<keyword evidence="1" id="KW-0732">Signal</keyword>
<sequence length="323" mass="34807">MTTQPLLFRRLCASLLLCAALPACAADTGGLQQLRQVFEPSGAVQLADGRVLAVEDEAARAFNLLDLKNGSLHENEAADAELLASFNRELSDLEALAQDGEGWVYAASSHSETKQNERQAGREHLLRFKIRGNRAAGISYAPNLKDALLQSESVHRSIAAQTGGRRIDFHTMNIEGLHYDTAAKRLLLALRDPLPLIVAVDNPQEVFGKGAAPQFGETVVLKLNGGGIRSLAYDPVLETYLIANEITGSNGKGQLQLWTWNGRAASAPVMLNLPAAAELKNIEAVTPVNVGGKPYLLLMGDEGSAKKQRGARYLLVDYGSLKK</sequence>
<feature type="chain" id="PRO_5012326688" description="DUF3616 domain-containing protein" evidence="1">
    <location>
        <begin position="26"/>
        <end position="323"/>
    </location>
</feature>
<dbReference type="AlphaFoldDB" id="A0A1X3D3T9"/>
<feature type="signal peptide" evidence="1">
    <location>
        <begin position="1"/>
        <end position="25"/>
    </location>
</feature>
<gene>
    <name evidence="2" type="ORF">BWD09_10745</name>
</gene>
<accession>A0A1X3D3T9</accession>
<dbReference type="RefSeq" id="WP_085366813.1">
    <property type="nucleotide sequence ID" value="NZ_CAUJPZ010000057.1"/>
</dbReference>
<evidence type="ECO:0000313" key="2">
    <source>
        <dbReference type="EMBL" id="OSI14364.1"/>
    </source>
</evidence>
<evidence type="ECO:0000313" key="3">
    <source>
        <dbReference type="Proteomes" id="UP000193118"/>
    </source>
</evidence>
<name>A0A1X3D3T9_9NEIS</name>
<organism evidence="2 3">
    <name type="scientific">Neisseria dentiae</name>
    <dbReference type="NCBI Taxonomy" id="194197"/>
    <lineage>
        <taxon>Bacteria</taxon>
        <taxon>Pseudomonadati</taxon>
        <taxon>Pseudomonadota</taxon>
        <taxon>Betaproteobacteria</taxon>
        <taxon>Neisseriales</taxon>
        <taxon>Neisseriaceae</taxon>
        <taxon>Neisseria</taxon>
    </lineage>
</organism>
<keyword evidence="3" id="KW-1185">Reference proteome</keyword>